<dbReference type="AlphaFoldDB" id="A0A0D2EV72"/>
<sequence length="261" mass="26442">MKSLLFALGAGVPFVVANPFGGGSFFERGVCAADNCARAVTGTAGQPPLATRQADCSAFFSPAPTPTVPAYASACSGASRYSSACSCLGITAPTYTCVSSAQATNIVNTFASFLTAPQAPDFAAKANALLADNFTDTSDSINFLAGYPLGSTTFPSKAAFIGGQGAQPPIPTLTTLDIFFSCNKIAWRWVAQGIGSGQYAVKGIDTFTITPSGQISQVFAEFNSAAWAADYAGASPPSGSSSTSTTSKTTTTSTTPSTTVA</sequence>
<evidence type="ECO:0000256" key="2">
    <source>
        <dbReference type="SAM" id="SignalP"/>
    </source>
</evidence>
<dbReference type="RefSeq" id="XP_013281935.1">
    <property type="nucleotide sequence ID" value="XM_013426481.1"/>
</dbReference>
<accession>A0A0D2EV72</accession>
<dbReference type="VEuPathDB" id="FungiDB:Z517_07960"/>
<dbReference type="GeneID" id="25307450"/>
<dbReference type="Pfam" id="PF26534">
    <property type="entry name" value="NTF2_7"/>
    <property type="match status" value="1"/>
</dbReference>
<dbReference type="EMBL" id="KN846973">
    <property type="protein sequence ID" value="KIW78127.1"/>
    <property type="molecule type" value="Genomic_DNA"/>
</dbReference>
<keyword evidence="2" id="KW-0732">Signal</keyword>
<protein>
    <recommendedName>
        <fullName evidence="3">NTF2-like domain-containing protein</fullName>
    </recommendedName>
</protein>
<feature type="domain" description="NTF2-like" evidence="3">
    <location>
        <begin position="96"/>
        <end position="232"/>
    </location>
</feature>
<keyword evidence="5" id="KW-1185">Reference proteome</keyword>
<evidence type="ECO:0000256" key="1">
    <source>
        <dbReference type="SAM" id="MobiDB-lite"/>
    </source>
</evidence>
<evidence type="ECO:0000313" key="4">
    <source>
        <dbReference type="EMBL" id="KIW78127.1"/>
    </source>
</evidence>
<dbReference type="OrthoDB" id="5596743at2759"/>
<organism evidence="4 5">
    <name type="scientific">Fonsecaea pedrosoi CBS 271.37</name>
    <dbReference type="NCBI Taxonomy" id="1442368"/>
    <lineage>
        <taxon>Eukaryota</taxon>
        <taxon>Fungi</taxon>
        <taxon>Dikarya</taxon>
        <taxon>Ascomycota</taxon>
        <taxon>Pezizomycotina</taxon>
        <taxon>Eurotiomycetes</taxon>
        <taxon>Chaetothyriomycetidae</taxon>
        <taxon>Chaetothyriales</taxon>
        <taxon>Herpotrichiellaceae</taxon>
        <taxon>Fonsecaea</taxon>
    </lineage>
</organism>
<evidence type="ECO:0000313" key="5">
    <source>
        <dbReference type="Proteomes" id="UP000053029"/>
    </source>
</evidence>
<feature type="region of interest" description="Disordered" evidence="1">
    <location>
        <begin position="233"/>
        <end position="261"/>
    </location>
</feature>
<dbReference type="HOGENOM" id="CLU_1065734_0_0_1"/>
<gene>
    <name evidence="4" type="ORF">Z517_07960</name>
</gene>
<feature type="chain" id="PRO_5002241464" description="NTF2-like domain-containing protein" evidence="2">
    <location>
        <begin position="18"/>
        <end position="261"/>
    </location>
</feature>
<dbReference type="Proteomes" id="UP000053029">
    <property type="component" value="Unassembled WGS sequence"/>
</dbReference>
<feature type="signal peptide" evidence="2">
    <location>
        <begin position="1"/>
        <end position="17"/>
    </location>
</feature>
<reference evidence="4 5" key="1">
    <citation type="submission" date="2015-01" db="EMBL/GenBank/DDBJ databases">
        <title>The Genome Sequence of Fonsecaea pedrosoi CBS 271.37.</title>
        <authorList>
            <consortium name="The Broad Institute Genomics Platform"/>
            <person name="Cuomo C."/>
            <person name="de Hoog S."/>
            <person name="Gorbushina A."/>
            <person name="Stielow B."/>
            <person name="Teixiera M."/>
            <person name="Abouelleil A."/>
            <person name="Chapman S.B."/>
            <person name="Priest M."/>
            <person name="Young S.K."/>
            <person name="Wortman J."/>
            <person name="Nusbaum C."/>
            <person name="Birren B."/>
        </authorList>
    </citation>
    <scope>NUCLEOTIDE SEQUENCE [LARGE SCALE GENOMIC DNA]</scope>
    <source>
        <strain evidence="4 5">CBS 271.37</strain>
    </source>
</reference>
<evidence type="ECO:0000259" key="3">
    <source>
        <dbReference type="Pfam" id="PF26534"/>
    </source>
</evidence>
<name>A0A0D2EV72_9EURO</name>
<proteinExistence type="predicted"/>
<dbReference type="InterPro" id="IPR058645">
    <property type="entry name" value="NTF2-like_dom_7"/>
</dbReference>